<dbReference type="GO" id="GO:0046872">
    <property type="term" value="F:metal ion binding"/>
    <property type="evidence" value="ECO:0007669"/>
    <property type="project" value="UniProtKB-KW"/>
</dbReference>
<dbReference type="InterPro" id="IPR002678">
    <property type="entry name" value="DUF34/NIF3"/>
</dbReference>
<evidence type="ECO:0000256" key="4">
    <source>
        <dbReference type="ARBA" id="ARBA00022723"/>
    </source>
</evidence>
<feature type="binding site" evidence="5">
    <location>
        <position position="66"/>
    </location>
    <ligand>
        <name>a divalent metal cation</name>
        <dbReference type="ChEBI" id="CHEBI:60240"/>
        <label>1</label>
    </ligand>
</feature>
<dbReference type="InterPro" id="IPR036069">
    <property type="entry name" value="DUF34/NIF3_sf"/>
</dbReference>
<evidence type="ECO:0000256" key="5">
    <source>
        <dbReference type="PIRSR" id="PIRSR602678-1"/>
    </source>
</evidence>
<protein>
    <recommendedName>
        <fullName evidence="3">GTP cyclohydrolase 1 type 2 homolog</fullName>
    </recommendedName>
</protein>
<feature type="binding site" evidence="5">
    <location>
        <position position="235"/>
    </location>
    <ligand>
        <name>a divalent metal cation</name>
        <dbReference type="ChEBI" id="CHEBI:60240"/>
        <label>1</label>
    </ligand>
</feature>
<dbReference type="RefSeq" id="WP_085475789.1">
    <property type="nucleotide sequence ID" value="NZ_FXBM01000001.1"/>
</dbReference>
<organism evidence="6 7">
    <name type="scientific">Rathayibacter oskolensis</name>
    <dbReference type="NCBI Taxonomy" id="1891671"/>
    <lineage>
        <taxon>Bacteria</taxon>
        <taxon>Bacillati</taxon>
        <taxon>Actinomycetota</taxon>
        <taxon>Actinomycetes</taxon>
        <taxon>Micrococcales</taxon>
        <taxon>Microbacteriaceae</taxon>
        <taxon>Rathayibacter</taxon>
    </lineage>
</organism>
<evidence type="ECO:0000313" key="7">
    <source>
        <dbReference type="Proteomes" id="UP000193711"/>
    </source>
</evidence>
<proteinExistence type="inferred from homology"/>
<dbReference type="PANTHER" id="PTHR13799:SF14">
    <property type="entry name" value="GTP CYCLOHYDROLASE 1 TYPE 2 HOMOLOG"/>
    <property type="match status" value="1"/>
</dbReference>
<reference evidence="7" key="1">
    <citation type="submission" date="2017-04" db="EMBL/GenBank/DDBJ databases">
        <authorList>
            <person name="Varghese N."/>
            <person name="Submissions S."/>
        </authorList>
    </citation>
    <scope>NUCLEOTIDE SEQUENCE [LARGE SCALE GENOMIC DNA]</scope>
    <source>
        <strain evidence="7">VKM Ac-2121</strain>
    </source>
</reference>
<feature type="binding site" evidence="5">
    <location>
        <position position="104"/>
    </location>
    <ligand>
        <name>a divalent metal cation</name>
        <dbReference type="ChEBI" id="CHEBI:60240"/>
        <label>1</label>
    </ligand>
</feature>
<dbReference type="AlphaFoldDB" id="A0A1X7NK24"/>
<dbReference type="PANTHER" id="PTHR13799">
    <property type="entry name" value="NGG1 INTERACTING FACTOR 3"/>
    <property type="match status" value="1"/>
</dbReference>
<evidence type="ECO:0000313" key="6">
    <source>
        <dbReference type="EMBL" id="SMH37791.1"/>
    </source>
</evidence>
<dbReference type="FunFam" id="3.40.1390.30:FF:000001">
    <property type="entry name" value="GTP cyclohydrolase 1 type 2"/>
    <property type="match status" value="1"/>
</dbReference>
<accession>A0A1X7NK24</accession>
<comment type="subunit">
    <text evidence="2">Homohexamer.</text>
</comment>
<evidence type="ECO:0000256" key="3">
    <source>
        <dbReference type="ARBA" id="ARBA00022112"/>
    </source>
</evidence>
<dbReference type="SUPFAM" id="SSF102705">
    <property type="entry name" value="NIF3 (NGG1p interacting factor 3)-like"/>
    <property type="match status" value="1"/>
</dbReference>
<keyword evidence="7" id="KW-1185">Reference proteome</keyword>
<name>A0A1X7NK24_9MICO</name>
<dbReference type="GO" id="GO:0005737">
    <property type="term" value="C:cytoplasm"/>
    <property type="evidence" value="ECO:0007669"/>
    <property type="project" value="TreeGrafter"/>
</dbReference>
<dbReference type="OrthoDB" id="9795763at2"/>
<gene>
    <name evidence="6" type="ORF">SAMN06295885_1406</name>
</gene>
<evidence type="ECO:0000256" key="2">
    <source>
        <dbReference type="ARBA" id="ARBA00011643"/>
    </source>
</evidence>
<dbReference type="NCBIfam" id="TIGR00486">
    <property type="entry name" value="YbgI_SA1388"/>
    <property type="match status" value="1"/>
</dbReference>
<comment type="similarity">
    <text evidence="1">Belongs to the GTP cyclohydrolase I type 2/NIF3 family.</text>
</comment>
<dbReference type="Pfam" id="PF01784">
    <property type="entry name" value="DUF34_NIF3"/>
    <property type="match status" value="1"/>
</dbReference>
<feature type="binding site" evidence="5">
    <location>
        <position position="231"/>
    </location>
    <ligand>
        <name>a divalent metal cation</name>
        <dbReference type="ChEBI" id="CHEBI:60240"/>
        <label>1</label>
    </ligand>
</feature>
<keyword evidence="4 5" id="KW-0479">Metal-binding</keyword>
<dbReference type="STRING" id="1891671.SAMN06295885_1406"/>
<evidence type="ECO:0000256" key="1">
    <source>
        <dbReference type="ARBA" id="ARBA00006964"/>
    </source>
</evidence>
<dbReference type="Proteomes" id="UP000193711">
    <property type="component" value="Unassembled WGS sequence"/>
</dbReference>
<dbReference type="Gene3D" id="3.40.1390.30">
    <property type="entry name" value="NIF3 (NGG1p interacting factor 3)-like"/>
    <property type="match status" value="2"/>
</dbReference>
<sequence length="271" mass="28513">MPSLRDVHAVIDRLWPEGAAESWDAPGLVTGDPDASVERILLTVDVVSDTVAEAVEGGYQLLLAHHPLLLRGVTTIAEDGYKGRLLAELIRGRCAVISAHTNADIVADGVSDVIATRLGLSGTTPIVPGEDPSVGLGRVGDLPEEVPLGRLARAVADLLPATAGGVRVAGDYETPVRRVSLCGGAGDSLLDAPGVRTSDVYLTADLRHHPASEAREKALHGTGPALIDVSHWASEWLWLDVAAAALRRALPTLAIDVSETRTDPWDFAIVH</sequence>
<feature type="binding site" evidence="5">
    <location>
        <position position="65"/>
    </location>
    <ligand>
        <name>a divalent metal cation</name>
        <dbReference type="ChEBI" id="CHEBI:60240"/>
        <label>1</label>
    </ligand>
</feature>
<dbReference type="EMBL" id="FXBM01000001">
    <property type="protein sequence ID" value="SMH37791.1"/>
    <property type="molecule type" value="Genomic_DNA"/>
</dbReference>